<evidence type="ECO:0000313" key="11">
    <source>
        <dbReference type="Proteomes" id="UP000314982"/>
    </source>
</evidence>
<keyword evidence="6 8" id="KW-0472">Membrane</keyword>
<keyword evidence="5 8" id="KW-1133">Transmembrane helix</keyword>
<feature type="region of interest" description="Disordered" evidence="7">
    <location>
        <begin position="277"/>
        <end position="313"/>
    </location>
</feature>
<evidence type="ECO:0000259" key="9">
    <source>
        <dbReference type="Pfam" id="PF25987"/>
    </source>
</evidence>
<reference evidence="10" key="2">
    <citation type="submission" date="2025-08" db="UniProtKB">
        <authorList>
            <consortium name="Ensembl"/>
        </authorList>
    </citation>
    <scope>IDENTIFICATION</scope>
</reference>
<dbReference type="GeneTree" id="ENSGT00730000111360"/>
<dbReference type="STRING" id="62062.ENSHHUP00000080024"/>
<feature type="region of interest" description="Disordered" evidence="7">
    <location>
        <begin position="369"/>
        <end position="511"/>
    </location>
</feature>
<keyword evidence="4" id="KW-0732">Signal</keyword>
<protein>
    <recommendedName>
        <fullName evidence="9">Proline-rich transmembrane protein 3/4 domain-containing protein</fullName>
    </recommendedName>
</protein>
<dbReference type="PANTHER" id="PTHR47400:SF1">
    <property type="entry name" value="PROLINE-RICH TRANSMEMBRANE PROTEIN 3"/>
    <property type="match status" value="1"/>
</dbReference>
<sequence length="511" mass="56637">MVGRSNMLHPLCDVLTLANRLLLLTGALRAVLLLTDPYGTRRILSRPVLTALYNLPLLLLLWAQVALAMILLSPAMQRPRVVGSLAVLHSTLLLAADLLSPTLSHAFPLVLQSISLCWGLTLCLGILTQSLSHLQPFSKTPIHQCGAPQRIEERARRVTAVCALLGVLCSGLQIYSLLWLYGLLGDWRRFGWGWWLGQFWARVLELFWGFSMLVLGSWVFWTPRRGRARSDHGQGRPERASFWKILQIGPFRKFENNWAELIPKNWAGQHHSGADSGSIRVYDNPPTTHSLRDTMSPSHHKSGEPTTSSSGDTHLLWQRVGERECILSLIDFDMLPQSPINLSHSIDNALHHDNGHLLGVGSLFTAPPPSTWTHQAGADTSLADSEITPPSPTSPTSNVGCKWEVEAGSRPATSDHFRANEQAQPEAEPKSEPQPEPEPQLQPDPQLQPEPQPPEASDNHILQRSPTPDHQEDIPDNDIYMSIVPNKVNKPGVTQEDDWSSVGCSDDVTDI</sequence>
<dbReference type="Proteomes" id="UP000314982">
    <property type="component" value="Unassembled WGS sequence"/>
</dbReference>
<feature type="transmembrane region" description="Helical" evidence="8">
    <location>
        <begin position="51"/>
        <end position="72"/>
    </location>
</feature>
<evidence type="ECO:0000256" key="6">
    <source>
        <dbReference type="ARBA" id="ARBA00023136"/>
    </source>
</evidence>
<dbReference type="AlphaFoldDB" id="A0A4W5R6D4"/>
<dbReference type="Pfam" id="PF25987">
    <property type="entry name" value="PRRT3"/>
    <property type="match status" value="1"/>
</dbReference>
<evidence type="ECO:0000256" key="2">
    <source>
        <dbReference type="ARBA" id="ARBA00022553"/>
    </source>
</evidence>
<dbReference type="InterPro" id="IPR059081">
    <property type="entry name" value="PRRT3-4"/>
</dbReference>
<dbReference type="Ensembl" id="ENSHHUT00000082593.1">
    <property type="protein sequence ID" value="ENSHHUP00000080024.1"/>
    <property type="gene ID" value="ENSHHUG00000046620.1"/>
</dbReference>
<proteinExistence type="predicted"/>
<name>A0A4W5R6D4_9TELE</name>
<keyword evidence="3 8" id="KW-0812">Transmembrane</keyword>
<feature type="transmembrane region" description="Helical" evidence="8">
    <location>
        <begin position="106"/>
        <end position="127"/>
    </location>
</feature>
<feature type="compositionally biased region" description="Basic and acidic residues" evidence="7">
    <location>
        <begin position="403"/>
        <end position="419"/>
    </location>
</feature>
<feature type="compositionally biased region" description="Polar residues" evidence="7">
    <location>
        <begin position="285"/>
        <end position="297"/>
    </location>
</feature>
<accession>A0A4W5R6D4</accession>
<keyword evidence="2" id="KW-0597">Phosphoprotein</keyword>
<evidence type="ECO:0000256" key="1">
    <source>
        <dbReference type="ARBA" id="ARBA00004141"/>
    </source>
</evidence>
<evidence type="ECO:0000256" key="7">
    <source>
        <dbReference type="SAM" id="MobiDB-lite"/>
    </source>
</evidence>
<feature type="transmembrane region" description="Helical" evidence="8">
    <location>
        <begin position="199"/>
        <end position="221"/>
    </location>
</feature>
<feature type="transmembrane region" description="Helical" evidence="8">
    <location>
        <begin position="158"/>
        <end position="179"/>
    </location>
</feature>
<evidence type="ECO:0000256" key="4">
    <source>
        <dbReference type="ARBA" id="ARBA00022729"/>
    </source>
</evidence>
<evidence type="ECO:0000313" key="10">
    <source>
        <dbReference type="Ensembl" id="ENSHHUP00000080024.1"/>
    </source>
</evidence>
<reference evidence="10" key="3">
    <citation type="submission" date="2025-09" db="UniProtKB">
        <authorList>
            <consortium name="Ensembl"/>
        </authorList>
    </citation>
    <scope>IDENTIFICATION</scope>
</reference>
<keyword evidence="11" id="KW-1185">Reference proteome</keyword>
<comment type="subcellular location">
    <subcellularLocation>
        <location evidence="1">Membrane</location>
        <topology evidence="1">Multi-pass membrane protein</topology>
    </subcellularLocation>
</comment>
<dbReference type="InterPro" id="IPR043242">
    <property type="entry name" value="PRRT3"/>
</dbReference>
<reference evidence="11" key="1">
    <citation type="submission" date="2018-06" db="EMBL/GenBank/DDBJ databases">
        <title>Genome assembly of Danube salmon.</title>
        <authorList>
            <person name="Macqueen D.J."/>
            <person name="Gundappa M.K."/>
        </authorList>
    </citation>
    <scope>NUCLEOTIDE SEQUENCE [LARGE SCALE GENOMIC DNA]</scope>
</reference>
<evidence type="ECO:0000256" key="8">
    <source>
        <dbReference type="SAM" id="Phobius"/>
    </source>
</evidence>
<feature type="domain" description="Proline-rich transmembrane protein 3/4" evidence="9">
    <location>
        <begin position="14"/>
        <end position="226"/>
    </location>
</feature>
<organism evidence="10 11">
    <name type="scientific">Hucho hucho</name>
    <name type="common">huchen</name>
    <dbReference type="NCBI Taxonomy" id="62062"/>
    <lineage>
        <taxon>Eukaryota</taxon>
        <taxon>Metazoa</taxon>
        <taxon>Chordata</taxon>
        <taxon>Craniata</taxon>
        <taxon>Vertebrata</taxon>
        <taxon>Euteleostomi</taxon>
        <taxon>Actinopterygii</taxon>
        <taxon>Neopterygii</taxon>
        <taxon>Teleostei</taxon>
        <taxon>Protacanthopterygii</taxon>
        <taxon>Salmoniformes</taxon>
        <taxon>Salmonidae</taxon>
        <taxon>Salmoninae</taxon>
        <taxon>Hucho</taxon>
    </lineage>
</organism>
<evidence type="ECO:0000256" key="3">
    <source>
        <dbReference type="ARBA" id="ARBA00022692"/>
    </source>
</evidence>
<feature type="compositionally biased region" description="Pro residues" evidence="7">
    <location>
        <begin position="434"/>
        <end position="454"/>
    </location>
</feature>
<evidence type="ECO:0000256" key="5">
    <source>
        <dbReference type="ARBA" id="ARBA00022989"/>
    </source>
</evidence>
<dbReference type="PANTHER" id="PTHR47400">
    <property type="entry name" value="PROLINE-RICH TRANSMEMBRANE PROTEIN 3"/>
    <property type="match status" value="1"/>
</dbReference>